<dbReference type="SUPFAM" id="SSF52540">
    <property type="entry name" value="P-loop containing nucleoside triphosphate hydrolases"/>
    <property type="match status" value="1"/>
</dbReference>
<accession>A0A165G976</accession>
<dbReference type="SMART" id="SM00129">
    <property type="entry name" value="KISc"/>
    <property type="match status" value="1"/>
</dbReference>
<dbReference type="InterPro" id="IPR001752">
    <property type="entry name" value="Kinesin_motor_dom"/>
</dbReference>
<dbReference type="InterPro" id="IPR036961">
    <property type="entry name" value="Kinesin_motor_dom_sf"/>
</dbReference>
<organism evidence="9 10">
    <name type="scientific">Xylona heveae (strain CBS 132557 / TC161)</name>
    <dbReference type="NCBI Taxonomy" id="1328760"/>
    <lineage>
        <taxon>Eukaryota</taxon>
        <taxon>Fungi</taxon>
        <taxon>Dikarya</taxon>
        <taxon>Ascomycota</taxon>
        <taxon>Pezizomycotina</taxon>
        <taxon>Xylonomycetes</taxon>
        <taxon>Xylonales</taxon>
        <taxon>Xylonaceae</taxon>
        <taxon>Xylona</taxon>
    </lineage>
</organism>
<evidence type="ECO:0000259" key="8">
    <source>
        <dbReference type="PROSITE" id="PS50067"/>
    </source>
</evidence>
<feature type="compositionally biased region" description="Basic and acidic residues" evidence="7">
    <location>
        <begin position="34"/>
        <end position="44"/>
    </location>
</feature>
<protein>
    <submittedName>
        <fullName evidence="9">Kinesin-domain-containing protein</fullName>
    </submittedName>
</protein>
<dbReference type="RefSeq" id="XP_018187453.1">
    <property type="nucleotide sequence ID" value="XM_018335638.1"/>
</dbReference>
<dbReference type="EMBL" id="KV407460">
    <property type="protein sequence ID" value="KZF21898.1"/>
    <property type="molecule type" value="Genomic_DNA"/>
</dbReference>
<dbReference type="InterPro" id="IPR003583">
    <property type="entry name" value="Hlx-hairpin-Hlx_DNA-bd_motif"/>
</dbReference>
<feature type="region of interest" description="Disordered" evidence="7">
    <location>
        <begin position="733"/>
        <end position="789"/>
    </location>
</feature>
<dbReference type="PANTHER" id="PTHR47969">
    <property type="entry name" value="CHROMOSOME-ASSOCIATED KINESIN KIF4A-RELATED"/>
    <property type="match status" value="1"/>
</dbReference>
<dbReference type="GeneID" id="28900775"/>
<dbReference type="Gene3D" id="3.40.850.10">
    <property type="entry name" value="Kinesin motor domain"/>
    <property type="match status" value="1"/>
</dbReference>
<dbReference type="GO" id="GO:0006281">
    <property type="term" value="P:DNA repair"/>
    <property type="evidence" value="ECO:0007669"/>
    <property type="project" value="InterPro"/>
</dbReference>
<dbReference type="GO" id="GO:0003677">
    <property type="term" value="F:DNA binding"/>
    <property type="evidence" value="ECO:0007669"/>
    <property type="project" value="InterPro"/>
</dbReference>
<evidence type="ECO:0000256" key="6">
    <source>
        <dbReference type="PROSITE-ProRule" id="PRU00283"/>
    </source>
</evidence>
<dbReference type="Pfam" id="PF00225">
    <property type="entry name" value="Kinesin"/>
    <property type="match status" value="1"/>
</dbReference>
<keyword evidence="10" id="KW-1185">Reference proteome</keyword>
<comment type="similarity">
    <text evidence="6">Belongs to the TRAFAC class myosin-kinesin ATPase superfamily. Kinesin family.</text>
</comment>
<dbReference type="PANTHER" id="PTHR47969:SF15">
    <property type="entry name" value="CHROMOSOME-ASSOCIATED KINESIN KIF4A-RELATED"/>
    <property type="match status" value="1"/>
</dbReference>
<dbReference type="OrthoDB" id="3176171at2759"/>
<dbReference type="PRINTS" id="PR00380">
    <property type="entry name" value="KINESINHEAVY"/>
</dbReference>
<keyword evidence="5" id="KW-0175">Coiled coil</keyword>
<dbReference type="CDD" id="cd00106">
    <property type="entry name" value="KISc"/>
    <property type="match status" value="1"/>
</dbReference>
<dbReference type="GO" id="GO:0008017">
    <property type="term" value="F:microtubule binding"/>
    <property type="evidence" value="ECO:0007669"/>
    <property type="project" value="InterPro"/>
</dbReference>
<feature type="domain" description="Kinesin motor" evidence="8">
    <location>
        <begin position="2"/>
        <end position="345"/>
    </location>
</feature>
<evidence type="ECO:0000256" key="2">
    <source>
        <dbReference type="ARBA" id="ARBA00022490"/>
    </source>
</evidence>
<dbReference type="FunFam" id="3.40.850.10:FF:000072">
    <property type="entry name" value="Kinesin family protein"/>
    <property type="match status" value="1"/>
</dbReference>
<keyword evidence="2" id="KW-0963">Cytoplasm</keyword>
<keyword evidence="6" id="KW-0505">Motor protein</keyword>
<comment type="subcellular location">
    <subcellularLocation>
        <location evidence="1">Cytoplasm</location>
    </subcellularLocation>
</comment>
<feature type="region of interest" description="Disordered" evidence="7">
    <location>
        <begin position="408"/>
        <end position="468"/>
    </location>
</feature>
<dbReference type="SMART" id="SM00278">
    <property type="entry name" value="HhH1"/>
    <property type="match status" value="2"/>
</dbReference>
<evidence type="ECO:0000256" key="3">
    <source>
        <dbReference type="ARBA" id="ARBA00022741"/>
    </source>
</evidence>
<proteinExistence type="inferred from homology"/>
<evidence type="ECO:0000313" key="10">
    <source>
        <dbReference type="Proteomes" id="UP000076632"/>
    </source>
</evidence>
<dbReference type="GO" id="GO:0007018">
    <property type="term" value="P:microtubule-based movement"/>
    <property type="evidence" value="ECO:0007669"/>
    <property type="project" value="InterPro"/>
</dbReference>
<evidence type="ECO:0000256" key="5">
    <source>
        <dbReference type="ARBA" id="ARBA00023054"/>
    </source>
</evidence>
<keyword evidence="3 6" id="KW-0547">Nucleotide-binding</keyword>
<dbReference type="GO" id="GO:0005737">
    <property type="term" value="C:cytoplasm"/>
    <property type="evidence" value="ECO:0007669"/>
    <property type="project" value="UniProtKB-SubCell"/>
</dbReference>
<dbReference type="InterPro" id="IPR027417">
    <property type="entry name" value="P-loop_NTPase"/>
</dbReference>
<feature type="compositionally biased region" description="Low complexity" evidence="7">
    <location>
        <begin position="738"/>
        <end position="783"/>
    </location>
</feature>
<dbReference type="GO" id="GO:0007052">
    <property type="term" value="P:mitotic spindle organization"/>
    <property type="evidence" value="ECO:0007669"/>
    <property type="project" value="TreeGrafter"/>
</dbReference>
<evidence type="ECO:0000256" key="7">
    <source>
        <dbReference type="SAM" id="MobiDB-lite"/>
    </source>
</evidence>
<keyword evidence="4 6" id="KW-0067">ATP-binding</keyword>
<gene>
    <name evidence="9" type="ORF">L228DRAFT_278142</name>
</gene>
<dbReference type="InParanoid" id="A0A165G976"/>
<feature type="binding site" evidence="6">
    <location>
        <begin position="102"/>
        <end position="109"/>
    </location>
    <ligand>
        <name>ATP</name>
        <dbReference type="ChEBI" id="CHEBI:30616"/>
    </ligand>
</feature>
<dbReference type="InterPro" id="IPR027640">
    <property type="entry name" value="Kinesin-like_fam"/>
</dbReference>
<dbReference type="GO" id="GO:0003777">
    <property type="term" value="F:microtubule motor activity"/>
    <property type="evidence" value="ECO:0007669"/>
    <property type="project" value="InterPro"/>
</dbReference>
<name>A0A165G976_XYLHT</name>
<evidence type="ECO:0000256" key="1">
    <source>
        <dbReference type="ARBA" id="ARBA00004496"/>
    </source>
</evidence>
<dbReference type="Proteomes" id="UP000076632">
    <property type="component" value="Unassembled WGS sequence"/>
</dbReference>
<feature type="compositionally biased region" description="Basic and acidic residues" evidence="7">
    <location>
        <begin position="448"/>
        <end position="462"/>
    </location>
</feature>
<evidence type="ECO:0000256" key="4">
    <source>
        <dbReference type="ARBA" id="ARBA00022840"/>
    </source>
</evidence>
<dbReference type="STRING" id="1328760.A0A165G976"/>
<dbReference type="GO" id="GO:0051231">
    <property type="term" value="P:spindle elongation"/>
    <property type="evidence" value="ECO:0007669"/>
    <property type="project" value="TreeGrafter"/>
</dbReference>
<dbReference type="GO" id="GO:0005524">
    <property type="term" value="F:ATP binding"/>
    <property type="evidence" value="ECO:0007669"/>
    <property type="project" value="UniProtKB-UniRule"/>
</dbReference>
<feature type="compositionally biased region" description="Basic residues" evidence="7">
    <location>
        <begin position="648"/>
        <end position="658"/>
    </location>
</feature>
<dbReference type="AlphaFoldDB" id="A0A165G976"/>
<dbReference type="PROSITE" id="PS50067">
    <property type="entry name" value="KINESIN_MOTOR_2"/>
    <property type="match status" value="1"/>
</dbReference>
<evidence type="ECO:0000313" key="9">
    <source>
        <dbReference type="EMBL" id="KZF21898.1"/>
    </source>
</evidence>
<sequence>MSVRVVARIRPLVKSELEKDVIVTTGQSAAAVAESKEGKQKKDAQPTVVRIPNPKNPGENFSFQFNSVYGQIATQQELFDAEVAPTVKHLFNGFDVTLFAYGVTGTGKTHTMRGGKSLADRGAIPRLLSAIFRRSRKIEKDSQGATSVQVAMSYYEIYNDRVFDLFEPPEKRTPTGLQLRDNNGKTVVVGLTERPCTTLKDFESLYDQANVNRSTSATKLNAHSSRSHAILCVKLTVSNATMTRVSTASAIDLAGSEDNRRTDNNRERLVESASINKSLFVLAQCVEAISKKQHRIPYRESKMTRILSLGQNNGLTVMILNLAPVRSYHLDTLSSLNFANRTKKIEVKEVENEPLFKSMPKAAAMSTSGTSFQRQPLRPLATVHNTLSNNNDPAKSGKPAKAFAVFSDASEPHKPSARAALQPKVLEPRKRGSDALSSSNARPLKTARKNDSSKLVVMRDENENGNENKMSKQNIEAMIEKKVTEILASRALSDASHPPAPEINEQVQKRLAMLEQRVEDKENEGLNFLLMAKQHHVRGEDTSALKMYQLALPHFPNNEKLINKMLGLEEKLRLKREEEERARALPRSSMDGHTKNKLANKPFYDHNDLADEDYEDQPSTISAADSDWVYRPEEDYDSSFCDGLDRPRPRRSRQKGRNAGKSSANAKSKLKPMDKDVVAKQLEALKRGDLESLRRAGAGTAAATSSTSSLSGASLSSSSFSSSSSALQSSSLYQTHPSTTTNTSFSTSASNTRSRSNSATFATSSSADPSGLGRSSSSSGSAGPHTPRTQHLLRIINTRDVNKIKLLKGVGTKRAQVILNSLSSAMVNEDDEIVNGLLAGGAGLDVGSVGVGAGAGGGRGGAVGDERAVGGARTRVRNLDELAGLKGVGAKTVQNMRLGLAL</sequence>
<feature type="region of interest" description="Disordered" evidence="7">
    <location>
        <begin position="579"/>
        <end position="674"/>
    </location>
</feature>
<dbReference type="GO" id="GO:0005875">
    <property type="term" value="C:microtubule associated complex"/>
    <property type="evidence" value="ECO:0007669"/>
    <property type="project" value="TreeGrafter"/>
</dbReference>
<feature type="region of interest" description="Disordered" evidence="7">
    <location>
        <begin position="33"/>
        <end position="56"/>
    </location>
</feature>
<reference evidence="9 10" key="1">
    <citation type="journal article" date="2016" name="Fungal Biol.">
        <title>The genome of Xylona heveae provides a window into fungal endophytism.</title>
        <authorList>
            <person name="Gazis R."/>
            <person name="Kuo A."/>
            <person name="Riley R."/>
            <person name="LaButti K."/>
            <person name="Lipzen A."/>
            <person name="Lin J."/>
            <person name="Amirebrahimi M."/>
            <person name="Hesse C.N."/>
            <person name="Spatafora J.W."/>
            <person name="Henrissat B."/>
            <person name="Hainaut M."/>
            <person name="Grigoriev I.V."/>
            <person name="Hibbett D.S."/>
        </authorList>
    </citation>
    <scope>NUCLEOTIDE SEQUENCE [LARGE SCALE GENOMIC DNA]</scope>
    <source>
        <strain evidence="9 10">TC161</strain>
    </source>
</reference>